<dbReference type="EMBL" id="JAATEL010000010">
    <property type="protein sequence ID" value="NJP14928.1"/>
    <property type="molecule type" value="Genomic_DNA"/>
</dbReference>
<keyword evidence="1" id="KW-0880">Kelch repeat</keyword>
<name>A0ABX0YS55_STRTL</name>
<dbReference type="SUPFAM" id="SSF117281">
    <property type="entry name" value="Kelch motif"/>
    <property type="match status" value="1"/>
</dbReference>
<evidence type="ECO:0000256" key="2">
    <source>
        <dbReference type="ARBA" id="ARBA00022737"/>
    </source>
</evidence>
<organism evidence="6 7">
    <name type="scientific">Streptomyces thermoviolaceus subsp. thermoviolaceus</name>
    <dbReference type="NCBI Taxonomy" id="66860"/>
    <lineage>
        <taxon>Bacteria</taxon>
        <taxon>Bacillati</taxon>
        <taxon>Actinomycetota</taxon>
        <taxon>Actinomycetes</taxon>
        <taxon>Kitasatosporales</taxon>
        <taxon>Streptomycetaceae</taxon>
        <taxon>Streptomyces</taxon>
    </lineage>
</organism>
<gene>
    <name evidence="6" type="ORF">HCJ95_11635</name>
</gene>
<comment type="caution">
    <text evidence="6">The sequence shown here is derived from an EMBL/GenBank/DDBJ whole genome shotgun (WGS) entry which is preliminary data.</text>
</comment>
<dbReference type="RefSeq" id="WP_168131511.1">
    <property type="nucleotide sequence ID" value="NZ_BMVZ01000014.1"/>
</dbReference>
<evidence type="ECO:0000256" key="4">
    <source>
        <dbReference type="SAM" id="SignalP"/>
    </source>
</evidence>
<dbReference type="InterPro" id="IPR056737">
    <property type="entry name" value="Beta-prop_ATRN-MKLN-like"/>
</dbReference>
<dbReference type="PROSITE" id="PS51318">
    <property type="entry name" value="TAT"/>
    <property type="match status" value="1"/>
</dbReference>
<evidence type="ECO:0000256" key="3">
    <source>
        <dbReference type="SAM" id="MobiDB-lite"/>
    </source>
</evidence>
<accession>A0ABX0YS55</accession>
<protein>
    <recommendedName>
        <fullName evidence="5">Attractin/MKLN-like beta-propeller domain-containing protein</fullName>
    </recommendedName>
</protein>
<evidence type="ECO:0000259" key="5">
    <source>
        <dbReference type="Pfam" id="PF24981"/>
    </source>
</evidence>
<dbReference type="SMART" id="SM00612">
    <property type="entry name" value="Kelch"/>
    <property type="match status" value="4"/>
</dbReference>
<dbReference type="InterPro" id="IPR006311">
    <property type="entry name" value="TAT_signal"/>
</dbReference>
<keyword evidence="7" id="KW-1185">Reference proteome</keyword>
<reference evidence="6 7" key="1">
    <citation type="submission" date="2020-03" db="EMBL/GenBank/DDBJ databases">
        <title>WGS of actinomycetes isolated from Thailand.</title>
        <authorList>
            <person name="Thawai C."/>
        </authorList>
    </citation>
    <scope>NUCLEOTIDE SEQUENCE [LARGE SCALE GENOMIC DNA]</scope>
    <source>
        <strain evidence="6 7">NBRC 13905</strain>
    </source>
</reference>
<feature type="domain" description="Attractin/MKLN-like beta-propeller" evidence="5">
    <location>
        <begin position="108"/>
        <end position="309"/>
    </location>
</feature>
<feature type="chain" id="PRO_5045460879" description="Attractin/MKLN-like beta-propeller domain-containing protein" evidence="4">
    <location>
        <begin position="32"/>
        <end position="326"/>
    </location>
</feature>
<dbReference type="Proteomes" id="UP000635996">
    <property type="component" value="Unassembled WGS sequence"/>
</dbReference>
<feature type="region of interest" description="Disordered" evidence="3">
    <location>
        <begin position="287"/>
        <end position="319"/>
    </location>
</feature>
<evidence type="ECO:0000313" key="7">
    <source>
        <dbReference type="Proteomes" id="UP000635996"/>
    </source>
</evidence>
<keyword evidence="4" id="KW-0732">Signal</keyword>
<dbReference type="PANTHER" id="PTHR45632:SF3">
    <property type="entry name" value="KELCH-LIKE PROTEIN 32"/>
    <property type="match status" value="1"/>
</dbReference>
<dbReference type="Gene3D" id="2.120.10.80">
    <property type="entry name" value="Kelch-type beta propeller"/>
    <property type="match status" value="2"/>
</dbReference>
<sequence length="326" mass="33219">MNRLRSARSLAVGAAAGAAVLALTGAAPAMAADTQAAASWSTLPAYPTPIEDNVVGIHDGTLYSVSGTTGTARTTAMFAYTPGSGWTQRSGIPVSRENASGAFIRDRFYVTGGWDLSLQPTGTTNVYDPASDTWKTAATNPAPAAAAGTAVVNDTLYTIGGCTDSTCTMTDTVTAYDPATDTWTKKAAYPVKAAFISCATLADKIYCAGGDTRTSVLNSAYSYDPAQDTWSPIADLPANTMAAASGAVHGRFLVQGGLAGTGLSSVTHQGWSYDPATDTWSALPASPAAEARGGSTSDGSALYVVGGRPTPTADRISDTTQVLRAG</sequence>
<proteinExistence type="predicted"/>
<dbReference type="InterPro" id="IPR015915">
    <property type="entry name" value="Kelch-typ_b-propeller"/>
</dbReference>
<dbReference type="Pfam" id="PF24981">
    <property type="entry name" value="Beta-prop_ATRN-LZTR1"/>
    <property type="match status" value="1"/>
</dbReference>
<evidence type="ECO:0000256" key="1">
    <source>
        <dbReference type="ARBA" id="ARBA00022441"/>
    </source>
</evidence>
<dbReference type="InterPro" id="IPR006652">
    <property type="entry name" value="Kelch_1"/>
</dbReference>
<keyword evidence="2" id="KW-0677">Repeat</keyword>
<dbReference type="PANTHER" id="PTHR45632">
    <property type="entry name" value="LD33804P"/>
    <property type="match status" value="1"/>
</dbReference>
<feature type="signal peptide" evidence="4">
    <location>
        <begin position="1"/>
        <end position="31"/>
    </location>
</feature>
<evidence type="ECO:0000313" key="6">
    <source>
        <dbReference type="EMBL" id="NJP14928.1"/>
    </source>
</evidence>